<dbReference type="Pfam" id="PF12138">
    <property type="entry name" value="Spherulin4"/>
    <property type="match status" value="1"/>
</dbReference>
<dbReference type="PANTHER" id="PTHR35040:SF7">
    <property type="entry name" value="FIBRONECTIN TYPE-III DOMAIN-CONTAINING PROTEIN-RELATED"/>
    <property type="match status" value="1"/>
</dbReference>
<dbReference type="InterPro" id="IPR021986">
    <property type="entry name" value="Spherulin4"/>
</dbReference>
<accession>A0A6A5YBY6</accession>
<gene>
    <name evidence="1" type="ORF">K490DRAFT_38154</name>
</gene>
<proteinExistence type="predicted"/>
<organism evidence="1 2">
    <name type="scientific">Saccharata proteae CBS 121410</name>
    <dbReference type="NCBI Taxonomy" id="1314787"/>
    <lineage>
        <taxon>Eukaryota</taxon>
        <taxon>Fungi</taxon>
        <taxon>Dikarya</taxon>
        <taxon>Ascomycota</taxon>
        <taxon>Pezizomycotina</taxon>
        <taxon>Dothideomycetes</taxon>
        <taxon>Dothideomycetes incertae sedis</taxon>
        <taxon>Botryosphaeriales</taxon>
        <taxon>Saccharataceae</taxon>
        <taxon>Saccharata</taxon>
    </lineage>
</organism>
<dbReference type="OrthoDB" id="5342184at2759"/>
<dbReference type="AlphaFoldDB" id="A0A6A5YBY6"/>
<protein>
    <recommendedName>
        <fullName evidence="3">Cell surface spherulin 4-like protein</fullName>
    </recommendedName>
</protein>
<keyword evidence="2" id="KW-1185">Reference proteome</keyword>
<evidence type="ECO:0000313" key="1">
    <source>
        <dbReference type="EMBL" id="KAF2089033.1"/>
    </source>
</evidence>
<dbReference type="EMBL" id="ML978715">
    <property type="protein sequence ID" value="KAF2089033.1"/>
    <property type="molecule type" value="Genomic_DNA"/>
</dbReference>
<sequence length="270" mass="29789">MVFSEKTGFQAPSPGLLFPLYIYPAPGAWDFLHEAIHAHPRLNFTIVINPGSGPGPLPLPDANYAREIPRLASKPNVRILGYIACTWAAKPLASVLGELATYAQWRSKCPSLGVQGVFLDEAPSEYDPRTVRYLETINATIKASEGMEEGLFVPSGQLTSTAVMNPGVFPDSRYMALADVTVVFEDTHRQFSRLDCAKSLKELAKTHRSRNCVLMHSITDSSERHLEHLVDQLHDVVGFLFLTDLSSGFYASKSVSFPRTLDALSRRLPA</sequence>
<reference evidence="1" key="1">
    <citation type="journal article" date="2020" name="Stud. Mycol.">
        <title>101 Dothideomycetes genomes: a test case for predicting lifestyles and emergence of pathogens.</title>
        <authorList>
            <person name="Haridas S."/>
            <person name="Albert R."/>
            <person name="Binder M."/>
            <person name="Bloem J."/>
            <person name="Labutti K."/>
            <person name="Salamov A."/>
            <person name="Andreopoulos B."/>
            <person name="Baker S."/>
            <person name="Barry K."/>
            <person name="Bills G."/>
            <person name="Bluhm B."/>
            <person name="Cannon C."/>
            <person name="Castanera R."/>
            <person name="Culley D."/>
            <person name="Daum C."/>
            <person name="Ezra D."/>
            <person name="Gonzalez J."/>
            <person name="Henrissat B."/>
            <person name="Kuo A."/>
            <person name="Liang C."/>
            <person name="Lipzen A."/>
            <person name="Lutzoni F."/>
            <person name="Magnuson J."/>
            <person name="Mondo S."/>
            <person name="Nolan M."/>
            <person name="Ohm R."/>
            <person name="Pangilinan J."/>
            <person name="Park H.-J."/>
            <person name="Ramirez L."/>
            <person name="Alfaro M."/>
            <person name="Sun H."/>
            <person name="Tritt A."/>
            <person name="Yoshinaga Y."/>
            <person name="Zwiers L.-H."/>
            <person name="Turgeon B."/>
            <person name="Goodwin S."/>
            <person name="Spatafora J."/>
            <person name="Crous P."/>
            <person name="Grigoriev I."/>
        </authorList>
    </citation>
    <scope>NUCLEOTIDE SEQUENCE</scope>
    <source>
        <strain evidence="1">CBS 121410</strain>
    </source>
</reference>
<evidence type="ECO:0008006" key="3">
    <source>
        <dbReference type="Google" id="ProtNLM"/>
    </source>
</evidence>
<dbReference type="PANTHER" id="PTHR35040">
    <property type="match status" value="1"/>
</dbReference>
<name>A0A6A5YBY6_9PEZI</name>
<evidence type="ECO:0000313" key="2">
    <source>
        <dbReference type="Proteomes" id="UP000799776"/>
    </source>
</evidence>
<dbReference type="Proteomes" id="UP000799776">
    <property type="component" value="Unassembled WGS sequence"/>
</dbReference>